<gene>
    <name evidence="2" type="ordered locus">Y11_01161</name>
</gene>
<dbReference type="Pfam" id="PF03886">
    <property type="entry name" value="ABC_trans_aux"/>
    <property type="match status" value="1"/>
</dbReference>
<dbReference type="PROSITE" id="PS51257">
    <property type="entry name" value="PROKAR_LIPOPROTEIN"/>
    <property type="match status" value="1"/>
</dbReference>
<dbReference type="SUPFAM" id="SSF159594">
    <property type="entry name" value="XCC0632-like"/>
    <property type="match status" value="1"/>
</dbReference>
<dbReference type="RefSeq" id="WP_005158679.1">
    <property type="nucleotide sequence ID" value="NC_017564.1"/>
</dbReference>
<feature type="domain" description="ABC-type transport auxiliary lipoprotein component" evidence="1">
    <location>
        <begin position="41"/>
        <end position="201"/>
    </location>
</feature>
<dbReference type="GeneID" id="31408306"/>
<dbReference type="HOGENOM" id="CLU_093163_2_0_6"/>
<dbReference type="EMBL" id="FR729477">
    <property type="protein sequence ID" value="CBY28065.1"/>
    <property type="molecule type" value="Genomic_DNA"/>
</dbReference>
<evidence type="ECO:0000313" key="2">
    <source>
        <dbReference type="EMBL" id="CBY28065.1"/>
    </source>
</evidence>
<organism evidence="2 3">
    <name type="scientific">Yersinia enterocolitica subsp. palearctica serotype O:3 (strain DSM 13030 / CIP 106945 / Y11)</name>
    <dbReference type="NCBI Taxonomy" id="930944"/>
    <lineage>
        <taxon>Bacteria</taxon>
        <taxon>Pseudomonadati</taxon>
        <taxon>Pseudomonadota</taxon>
        <taxon>Gammaproteobacteria</taxon>
        <taxon>Enterobacterales</taxon>
        <taxon>Yersiniaceae</taxon>
        <taxon>Yersinia</taxon>
    </lineage>
</organism>
<dbReference type="AlphaFoldDB" id="A0A0H3NTY4"/>
<dbReference type="KEGG" id="yey:Y11_01161"/>
<evidence type="ECO:0000259" key="1">
    <source>
        <dbReference type="Pfam" id="PF03886"/>
    </source>
</evidence>
<dbReference type="Gene3D" id="3.40.50.10610">
    <property type="entry name" value="ABC-type transport auxiliary lipoprotein component"/>
    <property type="match status" value="1"/>
</dbReference>
<protein>
    <submittedName>
        <fullName evidence="2">Membrane lipoprotein lipid attachment site containing protein USSDB6D</fullName>
    </submittedName>
</protein>
<dbReference type="InterPro" id="IPR005586">
    <property type="entry name" value="ABC_trans_aux"/>
</dbReference>
<evidence type="ECO:0000313" key="3">
    <source>
        <dbReference type="Proteomes" id="UP000008084"/>
    </source>
</evidence>
<dbReference type="PATRIC" id="fig|930944.6.peg.115"/>
<sequence length="211" mass="23178">MISLKIMHSTGRGTRLLMLSGLAMLLSACTILPSAPVSQVYLLPVPPAANAPRAQAVNWSLRVSQPATNQFINSSRIAVQPEGQEIAVYKNSRWTDPAPILVRNRLIQEFRTDGRIPAVSSDDDSLQADVELSGDLSAFQGVYQAGNSEVLIRFDARLVRISDRRIMATRHFEVRQPIKGAQMNEVVDAFGLASNQLASQVLNWALQQSPQ</sequence>
<dbReference type="Proteomes" id="UP000008084">
    <property type="component" value="Chromosome"/>
</dbReference>
<name>A0A0H3NTY4_YERE1</name>
<accession>A0A0H3NTY4</accession>
<keyword evidence="2" id="KW-0449">Lipoprotein</keyword>
<proteinExistence type="predicted"/>
<reference evidence="2 3" key="1">
    <citation type="journal article" date="2011" name="J. Bacteriol.">
        <title>Complete genome sequence of Yersinia enterocolitica subsp. palearctica serogroup O:3.</title>
        <authorList>
            <person name="Batzilla J."/>
            <person name="Hoper D."/>
            <person name="Antonenka U."/>
            <person name="Heesemann J."/>
            <person name="Rakin A."/>
        </authorList>
    </citation>
    <scope>NUCLEOTIDE SEQUENCE [LARGE SCALE GENOMIC DNA]</scope>
    <source>
        <strain evidence="3">DSM 13030 / CIP 106945 / Y11</strain>
    </source>
</reference>